<dbReference type="EMBL" id="LJSX01000004">
    <property type="protein sequence ID" value="KPQ12060.1"/>
    <property type="molecule type" value="Genomic_DNA"/>
</dbReference>
<name>A0A0P8AAD3_9HYPH</name>
<gene>
    <name evidence="2" type="ORF">GA0071312_2388</name>
    <name evidence="1" type="ORF">HLUCCO17_04470</name>
</gene>
<dbReference type="EMBL" id="FMBM01000002">
    <property type="protein sequence ID" value="SCC81446.1"/>
    <property type="molecule type" value="Genomic_DNA"/>
</dbReference>
<keyword evidence="4" id="KW-1185">Reference proteome</keyword>
<keyword evidence="1" id="KW-0969">Cilium</keyword>
<dbReference type="Proteomes" id="UP000182800">
    <property type="component" value="Unassembled WGS sequence"/>
</dbReference>
<evidence type="ECO:0000313" key="4">
    <source>
        <dbReference type="Proteomes" id="UP000182800"/>
    </source>
</evidence>
<evidence type="ECO:0000313" key="2">
    <source>
        <dbReference type="EMBL" id="SCC81446.1"/>
    </source>
</evidence>
<dbReference type="InterPro" id="IPR005186">
    <property type="entry name" value="FlaG"/>
</dbReference>
<reference evidence="1 3" key="1">
    <citation type="submission" date="2015-09" db="EMBL/GenBank/DDBJ databases">
        <title>Identification and resolution of microdiversity through metagenomic sequencing of parallel consortia.</title>
        <authorList>
            <person name="Nelson W.C."/>
            <person name="Romine M.F."/>
            <person name="Lindemann S.R."/>
        </authorList>
    </citation>
    <scope>NUCLEOTIDE SEQUENCE [LARGE SCALE GENOMIC DNA]</scope>
    <source>
        <strain evidence="1">HL-109</strain>
    </source>
</reference>
<organism evidence="1 3">
    <name type="scientific">Saliniramus fredricksonii</name>
    <dbReference type="NCBI Taxonomy" id="1653334"/>
    <lineage>
        <taxon>Bacteria</taxon>
        <taxon>Pseudomonadati</taxon>
        <taxon>Pseudomonadota</taxon>
        <taxon>Alphaproteobacteria</taxon>
        <taxon>Hyphomicrobiales</taxon>
        <taxon>Salinarimonadaceae</taxon>
        <taxon>Saliniramus</taxon>
    </lineage>
</organism>
<dbReference type="Pfam" id="PF03646">
    <property type="entry name" value="FlaG"/>
    <property type="match status" value="1"/>
</dbReference>
<sequence length="118" mass="13086">MMDPGLGAGASWSYTADFRREGVAMLRESRAEATVTAIDEAQFRQADQDADSDSGNSFSANREVRFERDAEIGALLFQVVNTQSDEVIFQLPTEIMLNLRKFYAENEPPSIPTFSASL</sequence>
<evidence type="ECO:0000313" key="1">
    <source>
        <dbReference type="EMBL" id="KPQ12060.1"/>
    </source>
</evidence>
<evidence type="ECO:0000313" key="3">
    <source>
        <dbReference type="Proteomes" id="UP000050497"/>
    </source>
</evidence>
<reference evidence="2 4" key="2">
    <citation type="submission" date="2016-08" db="EMBL/GenBank/DDBJ databases">
        <authorList>
            <person name="Varghese N."/>
            <person name="Submissions Spin"/>
        </authorList>
    </citation>
    <scope>NUCLEOTIDE SEQUENCE [LARGE SCALE GENOMIC DNA]</scope>
    <source>
        <strain evidence="2 4">HL-109</strain>
    </source>
</reference>
<proteinExistence type="predicted"/>
<accession>A0A0P8AAD3</accession>
<protein>
    <submittedName>
        <fullName evidence="2">FlaG protein</fullName>
    </submittedName>
    <submittedName>
        <fullName evidence="1">Putative flagellar protein FlaG</fullName>
    </submittedName>
</protein>
<keyword evidence="1" id="KW-0966">Cell projection</keyword>
<comment type="caution">
    <text evidence="1">The sequence shown here is derived from an EMBL/GenBank/DDBJ whole genome shotgun (WGS) entry which is preliminary data.</text>
</comment>
<keyword evidence="1" id="KW-0282">Flagellum</keyword>
<dbReference type="AlphaFoldDB" id="A0A0P8AAD3"/>
<dbReference type="Gene3D" id="3.30.160.170">
    <property type="entry name" value="FlaG-like"/>
    <property type="match status" value="1"/>
</dbReference>
<dbReference type="InterPro" id="IPR035924">
    <property type="entry name" value="FlaG-like_sf"/>
</dbReference>
<dbReference type="SUPFAM" id="SSF160214">
    <property type="entry name" value="FlaG-like"/>
    <property type="match status" value="1"/>
</dbReference>
<dbReference type="Proteomes" id="UP000050497">
    <property type="component" value="Unassembled WGS sequence"/>
</dbReference>
<dbReference type="RefSeq" id="WP_131817795.1">
    <property type="nucleotide sequence ID" value="NZ_FMBM01000002.1"/>
</dbReference>